<feature type="transmembrane region" description="Helical" evidence="1">
    <location>
        <begin position="340"/>
        <end position="360"/>
    </location>
</feature>
<keyword evidence="1" id="KW-1133">Transmembrane helix</keyword>
<evidence type="ECO:0000256" key="1">
    <source>
        <dbReference type="SAM" id="Phobius"/>
    </source>
</evidence>
<reference evidence="2 3" key="1">
    <citation type="submission" date="2014-09" db="EMBL/GenBank/DDBJ databases">
        <title>Butyrate-producing bacteria isolated from human gut.</title>
        <authorList>
            <person name="Zhang Q."/>
            <person name="Zhao L."/>
        </authorList>
    </citation>
    <scope>NUCLEOTIDE SEQUENCE [LARGE SCALE GENOMIC DNA]</scope>
    <source>
        <strain evidence="2 3">21</strain>
    </source>
</reference>
<accession>A0A2V1JPE8</accession>
<dbReference type="RefSeq" id="WP_109216902.1">
    <property type="nucleotide sequence ID" value="NZ_JRFU01000213.1"/>
</dbReference>
<protein>
    <recommendedName>
        <fullName evidence="4">ABC-type transport system involved in multi-copper enzyme maturation, permease component</fullName>
    </recommendedName>
</protein>
<comment type="caution">
    <text evidence="2">The sequence shown here is derived from an EMBL/GenBank/DDBJ whole genome shotgun (WGS) entry which is preliminary data.</text>
</comment>
<feature type="transmembrane region" description="Helical" evidence="1">
    <location>
        <begin position="212"/>
        <end position="232"/>
    </location>
</feature>
<dbReference type="EMBL" id="JRFU01000213">
    <property type="protein sequence ID" value="PWE85385.1"/>
    <property type="molecule type" value="Genomic_DNA"/>
</dbReference>
<evidence type="ECO:0000313" key="2">
    <source>
        <dbReference type="EMBL" id="PWE85385.1"/>
    </source>
</evidence>
<feature type="transmembrane region" description="Helical" evidence="1">
    <location>
        <begin position="18"/>
        <end position="36"/>
    </location>
</feature>
<feature type="transmembrane region" description="Helical" evidence="1">
    <location>
        <begin position="688"/>
        <end position="712"/>
    </location>
</feature>
<dbReference type="OrthoDB" id="1821982at2"/>
<feature type="transmembrane region" description="Helical" evidence="1">
    <location>
        <begin position="633"/>
        <end position="653"/>
    </location>
</feature>
<dbReference type="AlphaFoldDB" id="A0A2V1JPE8"/>
<evidence type="ECO:0008006" key="4">
    <source>
        <dbReference type="Google" id="ProtNLM"/>
    </source>
</evidence>
<organism evidence="2 3">
    <name type="scientific">Eubacterium ramulus</name>
    <dbReference type="NCBI Taxonomy" id="39490"/>
    <lineage>
        <taxon>Bacteria</taxon>
        <taxon>Bacillati</taxon>
        <taxon>Bacillota</taxon>
        <taxon>Clostridia</taxon>
        <taxon>Eubacteriales</taxon>
        <taxon>Eubacteriaceae</taxon>
        <taxon>Eubacterium</taxon>
    </lineage>
</organism>
<keyword evidence="3" id="KW-1185">Reference proteome</keyword>
<evidence type="ECO:0000313" key="3">
    <source>
        <dbReference type="Proteomes" id="UP000245288"/>
    </source>
</evidence>
<feature type="transmembrane region" description="Helical" evidence="1">
    <location>
        <begin position="724"/>
        <end position="746"/>
    </location>
</feature>
<gene>
    <name evidence="2" type="ORF">LG34_16330</name>
</gene>
<sequence>MCRLIYYELAKIWRKRSLALSVCVLLILNLFLLWYVNCSNGENVPLSAYKSFQNEIAEMSEIEKGDYISNLKETMDGVCLVQNVLDMQKMQGESGKALAEQEMTANPGVFEKYYKTYQAGSYLHFTDSIWQEKNLIDELYNEQQKAAGYEEYLQSVQGNKASLSGISIFGNQDKNNFSTRNIEKSAEDYAALSDQNIRWMPSKALSVSMENIWTDLFLILSVFLFAGNLIFEEKEKKLFYITRSTKRGQFQSICAKLTALLIHCIAIAALLYGCNLIFSEVTIGFEDVTASIQSIAAYMESNLNISVLGYIAGSVLTKSTVLFGMGAILTALCILTDQMFLPYLAGMLFYGCSYLLYLLIPAVGKGSLFKYINLIGLMKTENLYGSYLNFDIGGYPVSRLLVSWSVIIMLAVFGITALILLFLHGTNFELSKRQSKQQRPFYPHASLLRYESYKIMIMNRALVILLLFSFVIGGRVLNQKYSPSVQEQYYQNLMMQLEGGLTEQKEALILSEQERYTQAFSEIEKIDGMVSDGEIDESTGEQLKADWYGITFFYPSFQRVMQQYENIQEDGGEFIYDTGYLYFFGRMNDDYLIDLLLLSLCMVIAFGNVMAMEYQSGSWYLLCATKQGRKKSIVRKMVVCMMAAMIMSVLPMICRFVNISSVYPLHELTAAITDIPCYQEFPLAIPVWFFVLLLLLTQMASMIAVVIVVLLISYWRKNYIQTMFFAILILVVPIVLKLLGFEFAGWGSVY</sequence>
<feature type="transmembrane region" description="Helical" evidence="1">
    <location>
        <begin position="591"/>
        <end position="612"/>
    </location>
</feature>
<name>A0A2V1JPE8_EUBRA</name>
<feature type="transmembrane region" description="Helical" evidence="1">
    <location>
        <begin position="253"/>
        <end position="278"/>
    </location>
</feature>
<feature type="transmembrane region" description="Helical" evidence="1">
    <location>
        <begin position="401"/>
        <end position="423"/>
    </location>
</feature>
<proteinExistence type="predicted"/>
<keyword evidence="1" id="KW-0472">Membrane</keyword>
<keyword evidence="1" id="KW-0812">Transmembrane</keyword>
<feature type="transmembrane region" description="Helical" evidence="1">
    <location>
        <begin position="307"/>
        <end position="333"/>
    </location>
</feature>
<dbReference type="Proteomes" id="UP000245288">
    <property type="component" value="Unassembled WGS sequence"/>
</dbReference>
<feature type="transmembrane region" description="Helical" evidence="1">
    <location>
        <begin position="457"/>
        <end position="477"/>
    </location>
</feature>